<dbReference type="RefSeq" id="WP_206254547.1">
    <property type="nucleotide sequence ID" value="NZ_CP071060.1"/>
</dbReference>
<dbReference type="EMBL" id="CP071060">
    <property type="protein sequence ID" value="QSI76973.1"/>
    <property type="molecule type" value="Genomic_DNA"/>
</dbReference>
<evidence type="ECO:0000313" key="2">
    <source>
        <dbReference type="EMBL" id="QSI76973.1"/>
    </source>
</evidence>
<reference evidence="2 3" key="1">
    <citation type="submission" date="2021-02" db="EMBL/GenBank/DDBJ databases">
        <title>Niveibacterium changnyeongensis HC41.</title>
        <authorList>
            <person name="Kang M."/>
        </authorList>
    </citation>
    <scope>NUCLEOTIDE SEQUENCE [LARGE SCALE GENOMIC DNA]</scope>
    <source>
        <strain evidence="2 3">HC41</strain>
    </source>
</reference>
<evidence type="ECO:0000313" key="3">
    <source>
        <dbReference type="Proteomes" id="UP000663570"/>
    </source>
</evidence>
<sequence length="296" mass="32532">MKRRLFGILFCLGLGAAPALAATTPLPLIRWQILDFPPYHIVSGPNRGEGLRDQFLQTLIAELPGFRHEIEVSGAERQTALMRAAQPVCTLSMLRTPERESFMHFAQQPIQLQLPVVLIVPRAVAQDNALPVERNGSVSLGGTLALGKLHLGVVPKRSFGPSIDEVIAAARRQHPDSVLEFAEQGVVAGLLKLMQRGRFELALGYSLEVEQLRLSDPSIEELRYFPLTEAPALVPAQIGCSRHPDALRALRAIDAAQPRLADARRRLRDAYAALLPESERTRYRTLLTALGDSPAP</sequence>
<feature type="chain" id="PRO_5046877524" description="Solute-binding protein family 3/N-terminal domain-containing protein" evidence="1">
    <location>
        <begin position="22"/>
        <end position="296"/>
    </location>
</feature>
<keyword evidence="1" id="KW-0732">Signal</keyword>
<name>A0ABX7M5F3_9RHOO</name>
<evidence type="ECO:0000256" key="1">
    <source>
        <dbReference type="SAM" id="SignalP"/>
    </source>
</evidence>
<evidence type="ECO:0008006" key="4">
    <source>
        <dbReference type="Google" id="ProtNLM"/>
    </source>
</evidence>
<dbReference type="Proteomes" id="UP000663570">
    <property type="component" value="Chromosome"/>
</dbReference>
<feature type="signal peptide" evidence="1">
    <location>
        <begin position="1"/>
        <end position="21"/>
    </location>
</feature>
<protein>
    <recommendedName>
        <fullName evidence="4">Solute-binding protein family 3/N-terminal domain-containing protein</fullName>
    </recommendedName>
</protein>
<keyword evidence="3" id="KW-1185">Reference proteome</keyword>
<organism evidence="2 3">
    <name type="scientific">Niveibacterium microcysteis</name>
    <dbReference type="NCBI Taxonomy" id="2811415"/>
    <lineage>
        <taxon>Bacteria</taxon>
        <taxon>Pseudomonadati</taxon>
        <taxon>Pseudomonadota</taxon>
        <taxon>Betaproteobacteria</taxon>
        <taxon>Rhodocyclales</taxon>
        <taxon>Rhodocyclaceae</taxon>
        <taxon>Niveibacterium</taxon>
    </lineage>
</organism>
<gene>
    <name evidence="2" type="ORF">JY500_21420</name>
</gene>
<accession>A0ABX7M5F3</accession>
<dbReference type="SUPFAM" id="SSF53850">
    <property type="entry name" value="Periplasmic binding protein-like II"/>
    <property type="match status" value="1"/>
</dbReference>
<proteinExistence type="predicted"/>